<dbReference type="EMBL" id="BAABRU010000015">
    <property type="protein sequence ID" value="GAA5530065.1"/>
    <property type="molecule type" value="Genomic_DNA"/>
</dbReference>
<dbReference type="Pfam" id="PF01569">
    <property type="entry name" value="PAP2"/>
    <property type="match status" value="1"/>
</dbReference>
<name>A0ABP9X6C2_9CHLR</name>
<dbReference type="PANTHER" id="PTHR14969">
    <property type="entry name" value="SPHINGOSINE-1-PHOSPHATE PHOSPHOHYDROLASE"/>
    <property type="match status" value="1"/>
</dbReference>
<keyword evidence="1" id="KW-0472">Membrane</keyword>
<dbReference type="CDD" id="cd03392">
    <property type="entry name" value="PAP2_like_2"/>
    <property type="match status" value="1"/>
</dbReference>
<feature type="transmembrane region" description="Helical" evidence="1">
    <location>
        <begin position="74"/>
        <end position="98"/>
    </location>
</feature>
<sequence>MQQSPTKPHWQPDISKTTFNGLRALLISSAATLGLIAIFWWLTSLINPEISQFDRAGLAGGFWLRTQLPYLNPIFQLATWIGTLYGLALQTLIVGYWLYRRKPPAWLSRLSLIVLALLGAAIWMTLLKHGFARPRPSIFEPAYQLSTYSFPSGHAMAAAAWYGSMTIALSYGHPQSRRWGIIIGLAAMAALIGTSRVVFAVHYPTDISAGWIGGIAWLACLRAVWHGISWQRQRRQAS</sequence>
<protein>
    <recommendedName>
        <fullName evidence="2">Phosphatidic acid phosphatase type 2/haloperoxidase domain-containing protein</fullName>
    </recommendedName>
</protein>
<dbReference type="SMART" id="SM00014">
    <property type="entry name" value="acidPPc"/>
    <property type="match status" value="1"/>
</dbReference>
<dbReference type="InterPro" id="IPR000326">
    <property type="entry name" value="PAP2/HPO"/>
</dbReference>
<dbReference type="Gene3D" id="1.20.144.10">
    <property type="entry name" value="Phosphatidic acid phosphatase type 2/haloperoxidase"/>
    <property type="match status" value="2"/>
</dbReference>
<accession>A0ABP9X6C2</accession>
<keyword evidence="4" id="KW-1185">Reference proteome</keyword>
<evidence type="ECO:0000313" key="4">
    <source>
        <dbReference type="Proteomes" id="UP001428290"/>
    </source>
</evidence>
<organism evidence="3 4">
    <name type="scientific">Herpetosiphon gulosus</name>
    <dbReference type="NCBI Taxonomy" id="1973496"/>
    <lineage>
        <taxon>Bacteria</taxon>
        <taxon>Bacillati</taxon>
        <taxon>Chloroflexota</taxon>
        <taxon>Chloroflexia</taxon>
        <taxon>Herpetosiphonales</taxon>
        <taxon>Herpetosiphonaceae</taxon>
        <taxon>Herpetosiphon</taxon>
    </lineage>
</organism>
<proteinExistence type="predicted"/>
<evidence type="ECO:0000259" key="2">
    <source>
        <dbReference type="SMART" id="SM00014"/>
    </source>
</evidence>
<feature type="transmembrane region" description="Helical" evidence="1">
    <location>
        <begin position="179"/>
        <end position="201"/>
    </location>
</feature>
<dbReference type="Proteomes" id="UP001428290">
    <property type="component" value="Unassembled WGS sequence"/>
</dbReference>
<dbReference type="SUPFAM" id="SSF48317">
    <property type="entry name" value="Acid phosphatase/Vanadium-dependent haloperoxidase"/>
    <property type="match status" value="1"/>
</dbReference>
<keyword evidence="1" id="KW-0812">Transmembrane</keyword>
<feature type="transmembrane region" description="Helical" evidence="1">
    <location>
        <begin position="110"/>
        <end position="132"/>
    </location>
</feature>
<dbReference type="RefSeq" id="WP_345723654.1">
    <property type="nucleotide sequence ID" value="NZ_BAABRU010000015.1"/>
</dbReference>
<gene>
    <name evidence="3" type="ORF">Hgul01_03879</name>
</gene>
<evidence type="ECO:0000256" key="1">
    <source>
        <dbReference type="SAM" id="Phobius"/>
    </source>
</evidence>
<feature type="transmembrane region" description="Helical" evidence="1">
    <location>
        <begin position="21"/>
        <end position="42"/>
    </location>
</feature>
<dbReference type="PANTHER" id="PTHR14969:SF13">
    <property type="entry name" value="AT30094P"/>
    <property type="match status" value="1"/>
</dbReference>
<feature type="domain" description="Phosphatidic acid phosphatase type 2/haloperoxidase" evidence="2">
    <location>
        <begin position="108"/>
        <end position="222"/>
    </location>
</feature>
<feature type="transmembrane region" description="Helical" evidence="1">
    <location>
        <begin position="207"/>
        <end position="225"/>
    </location>
</feature>
<evidence type="ECO:0000313" key="3">
    <source>
        <dbReference type="EMBL" id="GAA5530065.1"/>
    </source>
</evidence>
<keyword evidence="1" id="KW-1133">Transmembrane helix</keyword>
<reference evidence="3 4" key="1">
    <citation type="submission" date="2024-02" db="EMBL/GenBank/DDBJ databases">
        <title>Herpetosiphon gulosus NBRC 112829.</title>
        <authorList>
            <person name="Ichikawa N."/>
            <person name="Katano-Makiyama Y."/>
            <person name="Hidaka K."/>
        </authorList>
    </citation>
    <scope>NUCLEOTIDE SEQUENCE [LARGE SCALE GENOMIC DNA]</scope>
    <source>
        <strain evidence="3 4">NBRC 112829</strain>
    </source>
</reference>
<dbReference type="InterPro" id="IPR036938">
    <property type="entry name" value="PAP2/HPO_sf"/>
</dbReference>
<feature type="transmembrane region" description="Helical" evidence="1">
    <location>
        <begin position="152"/>
        <end position="172"/>
    </location>
</feature>
<comment type="caution">
    <text evidence="3">The sequence shown here is derived from an EMBL/GenBank/DDBJ whole genome shotgun (WGS) entry which is preliminary data.</text>
</comment>